<name>A0A1N6WJ43_9SPIO</name>
<keyword evidence="14" id="KW-0282">Flagellum</keyword>
<protein>
    <recommendedName>
        <fullName evidence="4">Flagellar motor switch protein FliG</fullName>
    </recommendedName>
</protein>
<dbReference type="GO" id="GO:0006935">
    <property type="term" value="P:chemotaxis"/>
    <property type="evidence" value="ECO:0007669"/>
    <property type="project" value="UniProtKB-KW"/>
</dbReference>
<comment type="similarity">
    <text evidence="3">Belongs to the FliG family.</text>
</comment>
<evidence type="ECO:0000256" key="3">
    <source>
        <dbReference type="ARBA" id="ARBA00010299"/>
    </source>
</evidence>
<gene>
    <name evidence="14" type="ORF">SAMN05920897_11787</name>
</gene>
<dbReference type="OrthoDB" id="355797at2"/>
<keyword evidence="8" id="KW-0472">Membrane</keyword>
<evidence type="ECO:0000256" key="5">
    <source>
        <dbReference type="ARBA" id="ARBA00022475"/>
    </source>
</evidence>
<dbReference type="PANTHER" id="PTHR30534">
    <property type="entry name" value="FLAGELLAR MOTOR SWITCH PROTEIN FLIG"/>
    <property type="match status" value="1"/>
</dbReference>
<keyword evidence="14" id="KW-0969">Cilium</keyword>
<dbReference type="SUPFAM" id="SSF48029">
    <property type="entry name" value="FliG"/>
    <property type="match status" value="2"/>
</dbReference>
<keyword evidence="15" id="KW-1185">Reference proteome</keyword>
<dbReference type="GO" id="GO:0003774">
    <property type="term" value="F:cytoskeletal motor activity"/>
    <property type="evidence" value="ECO:0007669"/>
    <property type="project" value="InterPro"/>
</dbReference>
<evidence type="ECO:0000256" key="2">
    <source>
        <dbReference type="ARBA" id="ARBA00004413"/>
    </source>
</evidence>
<evidence type="ECO:0000256" key="7">
    <source>
        <dbReference type="ARBA" id="ARBA00022779"/>
    </source>
</evidence>
<evidence type="ECO:0000256" key="9">
    <source>
        <dbReference type="ARBA" id="ARBA00023143"/>
    </source>
</evidence>
<evidence type="ECO:0000313" key="14">
    <source>
        <dbReference type="EMBL" id="SIQ90006.1"/>
    </source>
</evidence>
<dbReference type="InterPro" id="IPR028263">
    <property type="entry name" value="FliG_N"/>
</dbReference>
<dbReference type="STRING" id="159291.SAMN05920897_11787"/>
<proteinExistence type="inferred from homology"/>
<keyword evidence="9" id="KW-0975">Bacterial flagellum</keyword>
<feature type="domain" description="Flagellar motor switch protein FliG middle" evidence="12">
    <location>
        <begin position="174"/>
        <end position="246"/>
    </location>
</feature>
<comment type="subcellular location">
    <subcellularLocation>
        <location evidence="1">Bacterial flagellum basal body</location>
    </subcellularLocation>
    <subcellularLocation>
        <location evidence="2">Cell membrane</location>
        <topology evidence="2">Peripheral membrane protein</topology>
        <orientation evidence="2">Cytoplasmic side</orientation>
    </subcellularLocation>
</comment>
<evidence type="ECO:0000256" key="8">
    <source>
        <dbReference type="ARBA" id="ARBA00023136"/>
    </source>
</evidence>
<organism evidence="14 15">
    <name type="scientific">Alkalispirochaeta americana</name>
    <dbReference type="NCBI Taxonomy" id="159291"/>
    <lineage>
        <taxon>Bacteria</taxon>
        <taxon>Pseudomonadati</taxon>
        <taxon>Spirochaetota</taxon>
        <taxon>Spirochaetia</taxon>
        <taxon>Spirochaetales</taxon>
        <taxon>Spirochaetaceae</taxon>
        <taxon>Alkalispirochaeta</taxon>
    </lineage>
</organism>
<feature type="domain" description="Flagellar motor switch protein FliG C-terminal" evidence="11">
    <location>
        <begin position="276"/>
        <end position="382"/>
    </location>
</feature>
<keyword evidence="7" id="KW-0283">Flagellar rotation</keyword>
<reference evidence="15" key="1">
    <citation type="submission" date="2017-01" db="EMBL/GenBank/DDBJ databases">
        <authorList>
            <person name="Varghese N."/>
            <person name="Submissions S."/>
        </authorList>
    </citation>
    <scope>NUCLEOTIDE SEQUENCE [LARGE SCALE GENOMIC DNA]</scope>
    <source>
        <strain evidence="15">ASpG1</strain>
    </source>
</reference>
<feature type="region of interest" description="Disordered" evidence="10">
    <location>
        <begin position="1"/>
        <end position="65"/>
    </location>
</feature>
<dbReference type="Proteomes" id="UP000186400">
    <property type="component" value="Unassembled WGS sequence"/>
</dbReference>
<keyword evidence="14" id="KW-0966">Cell projection</keyword>
<evidence type="ECO:0000256" key="1">
    <source>
        <dbReference type="ARBA" id="ARBA00004117"/>
    </source>
</evidence>
<feature type="domain" description="Flagellar motor switch protein FliG N-terminal" evidence="13">
    <location>
        <begin position="65"/>
        <end position="151"/>
    </location>
</feature>
<evidence type="ECO:0000256" key="4">
    <source>
        <dbReference type="ARBA" id="ARBA00021870"/>
    </source>
</evidence>
<dbReference type="GO" id="GO:0071973">
    <property type="term" value="P:bacterial-type flagellum-dependent cell motility"/>
    <property type="evidence" value="ECO:0007669"/>
    <property type="project" value="InterPro"/>
</dbReference>
<dbReference type="PANTHER" id="PTHR30534:SF0">
    <property type="entry name" value="FLAGELLAR MOTOR SWITCH PROTEIN FLIG"/>
    <property type="match status" value="1"/>
</dbReference>
<dbReference type="PRINTS" id="PR00954">
    <property type="entry name" value="FLGMOTORFLIG"/>
</dbReference>
<dbReference type="GO" id="GO:0009425">
    <property type="term" value="C:bacterial-type flagellum basal body"/>
    <property type="evidence" value="ECO:0007669"/>
    <property type="project" value="UniProtKB-SubCell"/>
</dbReference>
<keyword evidence="5" id="KW-1003">Cell membrane</keyword>
<evidence type="ECO:0000256" key="6">
    <source>
        <dbReference type="ARBA" id="ARBA00022500"/>
    </source>
</evidence>
<dbReference type="Gene3D" id="1.10.220.30">
    <property type="match status" value="3"/>
</dbReference>
<dbReference type="InterPro" id="IPR023087">
    <property type="entry name" value="Flg_Motor_Flig_C"/>
</dbReference>
<dbReference type="InterPro" id="IPR011002">
    <property type="entry name" value="FliG_a-hlx"/>
</dbReference>
<dbReference type="Pfam" id="PF01706">
    <property type="entry name" value="FliG_C"/>
    <property type="match status" value="1"/>
</dbReference>
<evidence type="ECO:0000259" key="11">
    <source>
        <dbReference type="Pfam" id="PF01706"/>
    </source>
</evidence>
<evidence type="ECO:0000256" key="10">
    <source>
        <dbReference type="SAM" id="MobiDB-lite"/>
    </source>
</evidence>
<keyword evidence="6" id="KW-0145">Chemotaxis</keyword>
<accession>A0A1N6WJ43</accession>
<evidence type="ECO:0000259" key="12">
    <source>
        <dbReference type="Pfam" id="PF14841"/>
    </source>
</evidence>
<dbReference type="InterPro" id="IPR000090">
    <property type="entry name" value="Flg_Motor_Flig"/>
</dbReference>
<dbReference type="GO" id="GO:0005886">
    <property type="term" value="C:plasma membrane"/>
    <property type="evidence" value="ECO:0007669"/>
    <property type="project" value="UniProtKB-SubCell"/>
</dbReference>
<evidence type="ECO:0000313" key="15">
    <source>
        <dbReference type="Proteomes" id="UP000186400"/>
    </source>
</evidence>
<dbReference type="RefSeq" id="WP_076489654.1">
    <property type="nucleotide sequence ID" value="NZ_FTMS01000017.1"/>
</dbReference>
<dbReference type="EMBL" id="FTMS01000017">
    <property type="protein sequence ID" value="SIQ90006.1"/>
    <property type="molecule type" value="Genomic_DNA"/>
</dbReference>
<feature type="compositionally biased region" description="Low complexity" evidence="10">
    <location>
        <begin position="44"/>
        <end position="60"/>
    </location>
</feature>
<evidence type="ECO:0000259" key="13">
    <source>
        <dbReference type="Pfam" id="PF14842"/>
    </source>
</evidence>
<dbReference type="Pfam" id="PF14842">
    <property type="entry name" value="FliG_N"/>
    <property type="match status" value="1"/>
</dbReference>
<dbReference type="AlphaFoldDB" id="A0A1N6WJ43"/>
<dbReference type="Pfam" id="PF14841">
    <property type="entry name" value="FliG_M"/>
    <property type="match status" value="1"/>
</dbReference>
<dbReference type="InterPro" id="IPR032779">
    <property type="entry name" value="FliG_M"/>
</dbReference>
<sequence length="392" mass="43392">MEEYRRAAGAYRKIQGLMKDTAPPEEPRTRRSPPGDTSRPAPPSGDASSGEAPSGGASSPKESSQLRQAAVFLALMGREEAARVLRSMKPAEAEQILEAMAHLGPISPREARKVLARFGSTAAAPRREARSGPETAREILVRAFGQDEGDRRFYELLPEERPHRFAFLQDVEGKQLAALLRRESPAVVAILVAHMPEAAAARLLEALDPGLKIEVVRRVSSLGRVEGGILETVEERLRARLESLGTPQGEEIAGEERLAEILRYMDLSSGDRILASLDDTDQDLAEKVRTHMTSLEDIAYLSDRDLQKILQSVDDQDISVILKGKRPDLAERLLANMSDRRREMVELHRESLGPMRRRDVDRVTGDFVRLVRTMAARGEVVIRLPGEEFSSG</sequence>